<dbReference type="RefSeq" id="WP_128151667.1">
    <property type="nucleotide sequence ID" value="NZ_SAVB01000027.1"/>
</dbReference>
<dbReference type="Proteomes" id="UP000286594">
    <property type="component" value="Unassembled WGS sequence"/>
</dbReference>
<organism evidence="1 2">
    <name type="scientific">Paenirhodobacter ferrireducens</name>
    <dbReference type="NCBI Taxonomy" id="1215032"/>
    <lineage>
        <taxon>Bacteria</taxon>
        <taxon>Pseudomonadati</taxon>
        <taxon>Pseudomonadota</taxon>
        <taxon>Alphaproteobacteria</taxon>
        <taxon>Rhodobacterales</taxon>
        <taxon>Rhodobacter group</taxon>
        <taxon>Paenirhodobacter</taxon>
    </lineage>
</organism>
<gene>
    <name evidence="1" type="ORF">EOW65_17665</name>
</gene>
<protein>
    <submittedName>
        <fullName evidence="1">Uncharacterized protein</fullName>
    </submittedName>
</protein>
<sequence>MRKELATYLSDMQTKALQLECLAEALNAVIDYKEHHDIAVALLAKIQSMADELNNGLDSVSLRKIGGAE</sequence>
<dbReference type="EMBL" id="SAVB01000027">
    <property type="protein sequence ID" value="RWR44972.1"/>
    <property type="molecule type" value="Genomic_DNA"/>
</dbReference>
<comment type="caution">
    <text evidence="1">The sequence shown here is derived from an EMBL/GenBank/DDBJ whole genome shotgun (WGS) entry which is preliminary data.</text>
</comment>
<reference evidence="1 2" key="1">
    <citation type="submission" date="2019-01" db="EMBL/GenBank/DDBJ databases">
        <title>Sinorhodobacter populi sp. nov. isolated from the symptomatic bark tissue of Populus euramericana canker.</title>
        <authorList>
            <person name="Xu G."/>
        </authorList>
    </citation>
    <scope>NUCLEOTIDE SEQUENCE [LARGE SCALE GENOMIC DNA]</scope>
    <source>
        <strain evidence="1 2">CCTCC AB2012026</strain>
    </source>
</reference>
<evidence type="ECO:0000313" key="1">
    <source>
        <dbReference type="EMBL" id="RWR44972.1"/>
    </source>
</evidence>
<accession>A0A443L6V0</accession>
<proteinExistence type="predicted"/>
<evidence type="ECO:0000313" key="2">
    <source>
        <dbReference type="Proteomes" id="UP000286594"/>
    </source>
</evidence>
<name>A0A443L6V0_9RHOB</name>
<dbReference type="AlphaFoldDB" id="A0A443L6V0"/>
<keyword evidence="2" id="KW-1185">Reference proteome</keyword>